<dbReference type="Gene3D" id="3.30.565.10">
    <property type="entry name" value="Histidine kinase-like ATPase, C-terminal domain"/>
    <property type="match status" value="1"/>
</dbReference>
<organism evidence="5 6">
    <name type="scientific">Aphis glycines</name>
    <name type="common">Soybean aphid</name>
    <dbReference type="NCBI Taxonomy" id="307491"/>
    <lineage>
        <taxon>Eukaryota</taxon>
        <taxon>Metazoa</taxon>
        <taxon>Ecdysozoa</taxon>
        <taxon>Arthropoda</taxon>
        <taxon>Hexapoda</taxon>
        <taxon>Insecta</taxon>
        <taxon>Pterygota</taxon>
        <taxon>Neoptera</taxon>
        <taxon>Paraneoptera</taxon>
        <taxon>Hemiptera</taxon>
        <taxon>Sternorrhyncha</taxon>
        <taxon>Aphidomorpha</taxon>
        <taxon>Aphidoidea</taxon>
        <taxon>Aphididae</taxon>
        <taxon>Aphidini</taxon>
        <taxon>Aphis</taxon>
        <taxon>Aphis</taxon>
    </lineage>
</organism>
<keyword evidence="4" id="KW-0143">Chaperone</keyword>
<dbReference type="SUPFAM" id="SSF54211">
    <property type="entry name" value="Ribosomal protein S5 domain 2-like"/>
    <property type="match status" value="1"/>
</dbReference>
<keyword evidence="6" id="KW-1185">Reference proteome</keyword>
<comment type="caution">
    <text evidence="5">The sequence shown here is derived from an EMBL/GenBank/DDBJ whole genome shotgun (WGS) entry which is preliminary data.</text>
</comment>
<dbReference type="Gene3D" id="3.40.50.11260">
    <property type="match status" value="1"/>
</dbReference>
<evidence type="ECO:0000256" key="2">
    <source>
        <dbReference type="ARBA" id="ARBA00022741"/>
    </source>
</evidence>
<dbReference type="SUPFAM" id="SSF55874">
    <property type="entry name" value="ATPase domain of HSP90 chaperone/DNA topoisomerase II/histidine kinase"/>
    <property type="match status" value="1"/>
</dbReference>
<evidence type="ECO:0000313" key="5">
    <source>
        <dbReference type="EMBL" id="KAE9544648.1"/>
    </source>
</evidence>
<dbReference type="PANTHER" id="PTHR11528">
    <property type="entry name" value="HEAT SHOCK PROTEIN 90 FAMILY MEMBER"/>
    <property type="match status" value="1"/>
</dbReference>
<comment type="similarity">
    <text evidence="1">Belongs to the heat shock protein 90 family.</text>
</comment>
<accession>A0A6G0U699</accession>
<dbReference type="AlphaFoldDB" id="A0A6G0U699"/>
<dbReference type="GO" id="GO:0051082">
    <property type="term" value="F:unfolded protein binding"/>
    <property type="evidence" value="ECO:0007669"/>
    <property type="project" value="InterPro"/>
</dbReference>
<evidence type="ECO:0008006" key="7">
    <source>
        <dbReference type="Google" id="ProtNLM"/>
    </source>
</evidence>
<dbReference type="InterPro" id="IPR020575">
    <property type="entry name" value="Hsp90_N"/>
</dbReference>
<dbReference type="Gene3D" id="1.20.120.790">
    <property type="entry name" value="Heat shock protein 90, C-terminal domain"/>
    <property type="match status" value="1"/>
</dbReference>
<dbReference type="Pfam" id="PF00183">
    <property type="entry name" value="HSP90"/>
    <property type="match status" value="1"/>
</dbReference>
<dbReference type="Pfam" id="PF13589">
    <property type="entry name" value="HATPase_c_3"/>
    <property type="match status" value="1"/>
</dbReference>
<dbReference type="OrthoDB" id="28737at2759"/>
<dbReference type="NCBIfam" id="NF003555">
    <property type="entry name" value="PRK05218.1"/>
    <property type="match status" value="1"/>
</dbReference>
<evidence type="ECO:0000256" key="4">
    <source>
        <dbReference type="ARBA" id="ARBA00023186"/>
    </source>
</evidence>
<gene>
    <name evidence="5" type="ORF">AGLY_000190</name>
</gene>
<dbReference type="Proteomes" id="UP000475862">
    <property type="component" value="Unassembled WGS sequence"/>
</dbReference>
<dbReference type="GO" id="GO:0140662">
    <property type="term" value="F:ATP-dependent protein folding chaperone"/>
    <property type="evidence" value="ECO:0007669"/>
    <property type="project" value="InterPro"/>
</dbReference>
<proteinExistence type="inferred from homology"/>
<dbReference type="InterPro" id="IPR001404">
    <property type="entry name" value="Hsp90_fam"/>
</dbReference>
<dbReference type="InterPro" id="IPR037196">
    <property type="entry name" value="HSP90_C"/>
</dbReference>
<dbReference type="Gene3D" id="3.30.230.80">
    <property type="match status" value="1"/>
</dbReference>
<dbReference type="HAMAP" id="MF_00505">
    <property type="entry name" value="HSP90"/>
    <property type="match status" value="1"/>
</dbReference>
<dbReference type="PRINTS" id="PR00775">
    <property type="entry name" value="HEATSHOCK90"/>
</dbReference>
<reference evidence="5 6" key="1">
    <citation type="submission" date="2019-08" db="EMBL/GenBank/DDBJ databases">
        <title>The genome of the soybean aphid Biotype 1, its phylome, world population structure and adaptation to the North American continent.</title>
        <authorList>
            <person name="Giordano R."/>
            <person name="Donthu R.K."/>
            <person name="Hernandez A.G."/>
            <person name="Wright C.L."/>
            <person name="Zimin A.V."/>
        </authorList>
    </citation>
    <scope>NUCLEOTIDE SEQUENCE [LARGE SCALE GENOMIC DNA]</scope>
    <source>
        <tissue evidence="5">Whole aphids</tissue>
    </source>
</reference>
<keyword evidence="2" id="KW-0547">Nucleotide-binding</keyword>
<dbReference type="InterPro" id="IPR036890">
    <property type="entry name" value="HATPase_C_sf"/>
</dbReference>
<keyword evidence="3" id="KW-0067">ATP-binding</keyword>
<evidence type="ECO:0000256" key="1">
    <source>
        <dbReference type="ARBA" id="ARBA00008239"/>
    </source>
</evidence>
<dbReference type="SUPFAM" id="SSF110942">
    <property type="entry name" value="HSP90 C-terminal domain"/>
    <property type="match status" value="1"/>
</dbReference>
<dbReference type="EMBL" id="VYZN01000001">
    <property type="protein sequence ID" value="KAE9544648.1"/>
    <property type="molecule type" value="Genomic_DNA"/>
</dbReference>
<name>A0A6G0U699_APHGL</name>
<dbReference type="FunFam" id="3.30.230.80:FF:000004">
    <property type="entry name" value="Heat shock protein 75 kDa"/>
    <property type="match status" value="1"/>
</dbReference>
<evidence type="ECO:0000313" key="6">
    <source>
        <dbReference type="Proteomes" id="UP000475862"/>
    </source>
</evidence>
<sequence>MYLFTYMNSLTEHKMSSMAAVKLFRNQLIRNVWRFKSSGQIYNIRPSNVLLSSSVPIRNFAANPSLDDSVNEKNPTAEKLEFQAETRMLLDIVAKSLYSEKEVFIRELISNASDALEKLRYVSLKGGESHDLGSLDISITTDKTNRKLTIQDTGIGMTREELISNLGTIAKSGSKAFLQNIQQSESTNLSSIIGQFGVGFYSCFMVADRVEVFTKSMNPHATGYLWKSDGYCFQIFMLNYEVYLHLTICFRTNEYEIIESDNIERGTKIVMYLKQDCREYASEDTVRNVINKYSNFVNSPIKLNGSEINTIQPLWLLNPKSISKEQHDEFYKFVANTYDRPRFVLHYSAEAPIQVRALLYFPELAPDQTDFYDSSTKGVSLYTRRILIKKEAENVLPKWLRFVKGVIDSEDIPLNLSREMLQNSSLLRKLNQLLTNKIIKFLHDKSVKDLDEYMNFYQDYGVFIKEGVVTSDDPKEREELAGLLRYESSYTKPGETTSFEDYMKRRQEGQNDIYFLSAPNRTLAESSPYIEALKKKNIEVIYCYGPHDEIVLYQVKTFKNVKLTLVEKEINAANSQSSQAVDLGADSLSQLQLDSLLPWIESVLGNKVKKVKTTGQLESHPCVITVDDMTAARHFIKTQLKQMDDEMLFSVLQPQLELNPKHAVIKKLHTLKDSNPELAKLIVEQYNKSKFILNHKIEILNTMKYIWRAPVKSSKGSGLPVPDLNYITYMESIINEELNNSMVTAGLINDSRKLVSNMNLKHPYNFVNIIRNNNYVDFLTIPSFTILNISTYKL</sequence>
<evidence type="ECO:0000256" key="3">
    <source>
        <dbReference type="ARBA" id="ARBA00022840"/>
    </source>
</evidence>
<dbReference type="CDD" id="cd16927">
    <property type="entry name" value="HATPase_Hsp90-like"/>
    <property type="match status" value="1"/>
</dbReference>
<dbReference type="GO" id="GO:0016887">
    <property type="term" value="F:ATP hydrolysis activity"/>
    <property type="evidence" value="ECO:0007669"/>
    <property type="project" value="InterPro"/>
</dbReference>
<dbReference type="FunFam" id="3.40.50.11260:FF:000004">
    <property type="entry name" value="Heat shock protein 75 mitochondrial"/>
    <property type="match status" value="1"/>
</dbReference>
<protein>
    <recommendedName>
        <fullName evidence="7">Heat shock protein 83</fullName>
    </recommendedName>
</protein>
<dbReference type="GO" id="GO:0005524">
    <property type="term" value="F:ATP binding"/>
    <property type="evidence" value="ECO:0007669"/>
    <property type="project" value="UniProtKB-KW"/>
</dbReference>
<dbReference type="InterPro" id="IPR020568">
    <property type="entry name" value="Ribosomal_Su5_D2-typ_SF"/>
</dbReference>